<feature type="binding site" evidence="5">
    <location>
        <position position="435"/>
    </location>
    <ligand>
        <name>S-adenosyl-L-methionine</name>
        <dbReference type="ChEBI" id="CHEBI:59789"/>
    </ligand>
</feature>
<dbReference type="Gene3D" id="3.40.50.150">
    <property type="entry name" value="Vaccinia Virus protein VP39"/>
    <property type="match status" value="1"/>
</dbReference>
<accession>A0A8J5XP02</accession>
<evidence type="ECO:0000313" key="8">
    <source>
        <dbReference type="Proteomes" id="UP000751190"/>
    </source>
</evidence>
<dbReference type="PROSITE" id="PS51686">
    <property type="entry name" value="SAM_MT_RSMB_NOP"/>
    <property type="match status" value="1"/>
</dbReference>
<comment type="caution">
    <text evidence="5">Lacks conserved residue(s) required for the propagation of feature annotation.</text>
</comment>
<dbReference type="GO" id="GO:0003723">
    <property type="term" value="F:RNA binding"/>
    <property type="evidence" value="ECO:0007669"/>
    <property type="project" value="UniProtKB-UniRule"/>
</dbReference>
<dbReference type="GO" id="GO:0009383">
    <property type="term" value="F:rRNA (cytosine-C5-)-methyltransferase activity"/>
    <property type="evidence" value="ECO:0007669"/>
    <property type="project" value="TreeGrafter"/>
</dbReference>
<dbReference type="InterPro" id="IPR023267">
    <property type="entry name" value="RCMT"/>
</dbReference>
<protein>
    <recommendedName>
        <fullName evidence="6">SAM-dependent MTase RsmB/NOP-type domain-containing protein</fullName>
    </recommendedName>
</protein>
<evidence type="ECO:0000256" key="2">
    <source>
        <dbReference type="ARBA" id="ARBA00022679"/>
    </source>
</evidence>
<evidence type="ECO:0000256" key="1">
    <source>
        <dbReference type="ARBA" id="ARBA00022603"/>
    </source>
</evidence>
<dbReference type="InterPro" id="IPR029063">
    <property type="entry name" value="SAM-dependent_MTases_sf"/>
</dbReference>
<keyword evidence="3 5" id="KW-0949">S-adenosyl-L-methionine</keyword>
<feature type="binding site" evidence="5">
    <location>
        <position position="512"/>
    </location>
    <ligand>
        <name>S-adenosyl-L-methionine</name>
        <dbReference type="ChEBI" id="CHEBI:59789"/>
    </ligand>
</feature>
<feature type="domain" description="SAM-dependent MTase RsmB/NOP-type" evidence="6">
    <location>
        <begin position="314"/>
        <end position="642"/>
    </location>
</feature>
<organism evidence="7 8">
    <name type="scientific">Diacronema lutheri</name>
    <name type="common">Unicellular marine alga</name>
    <name type="synonym">Monochrysis lutheri</name>
    <dbReference type="NCBI Taxonomy" id="2081491"/>
    <lineage>
        <taxon>Eukaryota</taxon>
        <taxon>Haptista</taxon>
        <taxon>Haptophyta</taxon>
        <taxon>Pavlovophyceae</taxon>
        <taxon>Pavlovales</taxon>
        <taxon>Pavlovaceae</taxon>
        <taxon>Diacronema</taxon>
    </lineage>
</organism>
<dbReference type="Pfam" id="PF22458">
    <property type="entry name" value="RsmF-B_ferredox"/>
    <property type="match status" value="1"/>
</dbReference>
<dbReference type="GO" id="GO:0000470">
    <property type="term" value="P:maturation of LSU-rRNA"/>
    <property type="evidence" value="ECO:0007669"/>
    <property type="project" value="TreeGrafter"/>
</dbReference>
<gene>
    <name evidence="7" type="ORF">KFE25_004736</name>
</gene>
<evidence type="ECO:0000259" key="6">
    <source>
        <dbReference type="PROSITE" id="PS51686"/>
    </source>
</evidence>
<dbReference type="Pfam" id="PF01189">
    <property type="entry name" value="Methyltr_RsmB-F"/>
    <property type="match status" value="1"/>
</dbReference>
<comment type="caution">
    <text evidence="7">The sequence shown here is derived from an EMBL/GenBank/DDBJ whole genome shotgun (WGS) entry which is preliminary data.</text>
</comment>
<dbReference type="OrthoDB" id="4418812at2759"/>
<evidence type="ECO:0000256" key="4">
    <source>
        <dbReference type="ARBA" id="ARBA00022884"/>
    </source>
</evidence>
<keyword evidence="8" id="KW-1185">Reference proteome</keyword>
<evidence type="ECO:0000313" key="7">
    <source>
        <dbReference type="EMBL" id="KAG8462760.1"/>
    </source>
</evidence>
<name>A0A8J5XP02_DIALT</name>
<evidence type="ECO:0000256" key="5">
    <source>
        <dbReference type="PROSITE-ProRule" id="PRU01023"/>
    </source>
</evidence>
<sequence length="643" mass="64877">MAPARDGAARRLRARAPRAPRGLIVALLVGAAASPAAPIRGGSACRLPSARVRAAAVDALVRLWGDGAPAERAHGADGGAASARVAMSAEKALKLALRAAQRASSTDGASAAGAADGGLCEAERAQVADGVLAVAALRLRLEHMLASALRLLPVPAPAARALSRPLPPHGASVPLPAAVLALAAEARAEALLAAHAAHAALGDNAAAELAGAWLGRAALDALTGCERDAQPCDRPAAAAALGAALARAAADAAEGADGGALWPTEPIDRVCAQHSLPRWLVLLWLRSEPFATAARADGAQRTEPGAALGAVARLGASCCARGPVVLRANALRGSRDELIAALAREGVSALPTALSPHGVRLPNGRPTGVTGGGLRNLRAWQRGLCEAQDEGSQAVALATRVAPGMRLLDLCAGNGGKTLALAAEMGGRGLIVAHDVDGTRLAQIGPRAARAGVPAGLVRIAHGDAQLDAAAADARALGRTADVRLLGGGGDDDGGAARGGHAVGAFDVVLVDAPCSSTGVLRRHPSLRWELRAEQCEHELPAVQRSLLARAAPLVALGGTLVYATCAISAPENEDVARWLGAHAALPGGVRLEPLPFGPEDGLPVRAAGLGGLSGGAREHMAWLLPHEHGTDGFFIARWRRCD</sequence>
<keyword evidence="1 5" id="KW-0489">Methyltransferase</keyword>
<dbReference type="InterPro" id="IPR049560">
    <property type="entry name" value="MeTrfase_RsmB-F_NOP2_cat"/>
</dbReference>
<keyword evidence="4 5" id="KW-0694">RNA-binding</keyword>
<dbReference type="GO" id="GO:0005730">
    <property type="term" value="C:nucleolus"/>
    <property type="evidence" value="ECO:0007669"/>
    <property type="project" value="TreeGrafter"/>
</dbReference>
<dbReference type="PANTHER" id="PTHR22807:SF30">
    <property type="entry name" value="28S RRNA (CYTOSINE(4447)-C(5))-METHYLTRANSFERASE-RELATED"/>
    <property type="match status" value="1"/>
</dbReference>
<dbReference type="InterPro" id="IPR001678">
    <property type="entry name" value="MeTrfase_RsmB-F_NOP2_dom"/>
</dbReference>
<feature type="binding site" evidence="5">
    <location>
        <position position="464"/>
    </location>
    <ligand>
        <name>S-adenosyl-L-methionine</name>
        <dbReference type="ChEBI" id="CHEBI:59789"/>
    </ligand>
</feature>
<dbReference type="SUPFAM" id="SSF53335">
    <property type="entry name" value="S-adenosyl-L-methionine-dependent methyltransferases"/>
    <property type="match status" value="1"/>
</dbReference>
<reference evidence="7" key="1">
    <citation type="submission" date="2021-05" db="EMBL/GenBank/DDBJ databases">
        <title>The genome of the haptophyte Pavlova lutheri (Diacronema luteri, Pavlovales) - a model for lipid biosynthesis in eukaryotic algae.</title>
        <authorList>
            <person name="Hulatt C.J."/>
            <person name="Posewitz M.C."/>
        </authorList>
    </citation>
    <scope>NUCLEOTIDE SEQUENCE</scope>
    <source>
        <strain evidence="7">NIVA-4/92</strain>
    </source>
</reference>
<dbReference type="EMBL" id="JAGTXO010000019">
    <property type="protein sequence ID" value="KAG8462760.1"/>
    <property type="molecule type" value="Genomic_DNA"/>
</dbReference>
<dbReference type="PANTHER" id="PTHR22807">
    <property type="entry name" value="NOP2 YEAST -RELATED NOL1/NOP2/FMU SUN DOMAIN-CONTAINING"/>
    <property type="match status" value="1"/>
</dbReference>
<comment type="similarity">
    <text evidence="5">Belongs to the class I-like SAM-binding methyltransferase superfamily. RsmB/NOP family.</text>
</comment>
<dbReference type="InterPro" id="IPR054728">
    <property type="entry name" value="RsmB-like_ferredoxin"/>
</dbReference>
<dbReference type="GO" id="GO:0070475">
    <property type="term" value="P:rRNA base methylation"/>
    <property type="evidence" value="ECO:0007669"/>
    <property type="project" value="TreeGrafter"/>
</dbReference>
<dbReference type="Proteomes" id="UP000751190">
    <property type="component" value="Unassembled WGS sequence"/>
</dbReference>
<dbReference type="AlphaFoldDB" id="A0A8J5XP02"/>
<evidence type="ECO:0000256" key="3">
    <source>
        <dbReference type="ARBA" id="ARBA00022691"/>
    </source>
</evidence>
<feature type="active site" description="Nucleophile" evidence="5">
    <location>
        <position position="566"/>
    </location>
</feature>
<proteinExistence type="inferred from homology"/>
<dbReference type="PRINTS" id="PR02008">
    <property type="entry name" value="RCMTFAMILY"/>
</dbReference>
<keyword evidence="2 5" id="KW-0808">Transferase</keyword>